<sequence>MANWSNDHSKGWIPIEISQEAIQRAGLVSADRGRTLVRTTPSARSSPTQHTNTRRNDEKPKTQPAL</sequence>
<feature type="compositionally biased region" description="Polar residues" evidence="1">
    <location>
        <begin position="37"/>
        <end position="51"/>
    </location>
</feature>
<dbReference type="AlphaFoldDB" id="A0A1I7RIZ3"/>
<name>A0A1I7RIZ3_BURXY</name>
<accession>A0A1I7RIZ3</accession>
<evidence type="ECO:0000256" key="1">
    <source>
        <dbReference type="SAM" id="MobiDB-lite"/>
    </source>
</evidence>
<feature type="region of interest" description="Disordered" evidence="1">
    <location>
        <begin position="28"/>
        <end position="66"/>
    </location>
</feature>
<feature type="compositionally biased region" description="Basic and acidic residues" evidence="1">
    <location>
        <begin position="54"/>
        <end position="66"/>
    </location>
</feature>
<organism evidence="2 3">
    <name type="scientific">Bursaphelenchus xylophilus</name>
    <name type="common">Pinewood nematode worm</name>
    <name type="synonym">Aphelenchoides xylophilus</name>
    <dbReference type="NCBI Taxonomy" id="6326"/>
    <lineage>
        <taxon>Eukaryota</taxon>
        <taxon>Metazoa</taxon>
        <taxon>Ecdysozoa</taxon>
        <taxon>Nematoda</taxon>
        <taxon>Chromadorea</taxon>
        <taxon>Rhabditida</taxon>
        <taxon>Tylenchina</taxon>
        <taxon>Tylenchomorpha</taxon>
        <taxon>Aphelenchoidea</taxon>
        <taxon>Aphelenchoididae</taxon>
        <taxon>Bursaphelenchus</taxon>
    </lineage>
</organism>
<reference evidence="3" key="1">
    <citation type="submission" date="2016-11" db="UniProtKB">
        <authorList>
            <consortium name="WormBaseParasite"/>
        </authorList>
    </citation>
    <scope>IDENTIFICATION</scope>
</reference>
<protein>
    <submittedName>
        <fullName evidence="3">SPDY domain-containing protein</fullName>
    </submittedName>
</protein>
<evidence type="ECO:0000313" key="2">
    <source>
        <dbReference type="Proteomes" id="UP000095284"/>
    </source>
</evidence>
<dbReference type="Proteomes" id="UP000095284">
    <property type="component" value="Unplaced"/>
</dbReference>
<proteinExistence type="predicted"/>
<dbReference type="WBParaSite" id="BXY_0067500.1">
    <property type="protein sequence ID" value="BXY_0067500.1"/>
    <property type="gene ID" value="BXY_0067500"/>
</dbReference>
<evidence type="ECO:0000313" key="3">
    <source>
        <dbReference type="WBParaSite" id="BXY_0067500.1"/>
    </source>
</evidence>